<proteinExistence type="predicted"/>
<evidence type="ECO:0000313" key="3">
    <source>
        <dbReference type="Proteomes" id="UP000515472"/>
    </source>
</evidence>
<dbReference type="Gene3D" id="1.10.40.70">
    <property type="match status" value="1"/>
</dbReference>
<dbReference type="PANTHER" id="PTHR30258">
    <property type="entry name" value="TYPE II SECRETION SYSTEM PROTEIN GSPE-RELATED"/>
    <property type="match status" value="1"/>
</dbReference>
<dbReference type="AlphaFoldDB" id="A0A6S6M5U2"/>
<dbReference type="InterPro" id="IPR007831">
    <property type="entry name" value="T2SS_GspE_N"/>
</dbReference>
<keyword evidence="3" id="KW-1185">Reference proteome</keyword>
<dbReference type="GO" id="GO:0005886">
    <property type="term" value="C:plasma membrane"/>
    <property type="evidence" value="ECO:0007669"/>
    <property type="project" value="TreeGrafter"/>
</dbReference>
<evidence type="ECO:0000313" key="2">
    <source>
        <dbReference type="EMBL" id="BCG49063.1"/>
    </source>
</evidence>
<dbReference type="KEGG" id="gbn:GEOBRER4_38130"/>
<dbReference type="PANTHER" id="PTHR30258:SF3">
    <property type="entry name" value="SLL1921 PROTEIN"/>
    <property type="match status" value="1"/>
</dbReference>
<dbReference type="RefSeq" id="WP_185243612.1">
    <property type="nucleotide sequence ID" value="NZ_AP023213.1"/>
</dbReference>
<reference evidence="2 3" key="1">
    <citation type="submission" date="2020-06" db="EMBL/GenBank/DDBJ databases">
        <title>Interaction of electrochemicaly active bacteria, Geobacter bremensis R4 on different carbon anode.</title>
        <authorList>
            <person name="Meng L."/>
            <person name="Yoshida N."/>
        </authorList>
    </citation>
    <scope>NUCLEOTIDE SEQUENCE [LARGE SCALE GENOMIC DNA]</scope>
    <source>
        <strain evidence="2 3">R4</strain>
    </source>
</reference>
<sequence length="345" mass="37141">MSARLGEILLKVGTLTEEQLEQVLHAQSIYGGRLGTNLVEMGLVEEEELARVLSEQLGVPCVHPAELGSIPESLLKMFPLELVQRYRVLPLALDGKRLTVAMTNPYDFKALEDIAFMTGMVVLPKVCSELRLSIALERIFGVKRPMRYIPVEGGARSRFAATLAERGSGGPAWDGGKVDHAWERVSLKDLSERLAQAAGESDVVQGLLAYLAGEFDRGAFLRLKGGAAHGVQAVDRGAHLKGFPFFAAAVTETRELKRVVEEKRLFLGELGTNQGDGLLLRAMGGEVPGAALLVPVVLGGQVLGVVCVNDQGGRLGGGAFELQRVAVMAGLSFEMLSLRKRIMTV</sequence>
<dbReference type="Proteomes" id="UP000515472">
    <property type="component" value="Chromosome"/>
</dbReference>
<protein>
    <submittedName>
        <fullName evidence="2">General secretion pathway protein E</fullName>
    </submittedName>
</protein>
<dbReference type="Gene3D" id="3.30.300.160">
    <property type="entry name" value="Type II secretion system, protein E, N-terminal domain"/>
    <property type="match status" value="1"/>
</dbReference>
<evidence type="ECO:0000259" key="1">
    <source>
        <dbReference type="Pfam" id="PF05157"/>
    </source>
</evidence>
<name>A0A6S6M5U2_9BACT</name>
<dbReference type="Pfam" id="PF05157">
    <property type="entry name" value="MshEN"/>
    <property type="match status" value="1"/>
</dbReference>
<dbReference type="SUPFAM" id="SSF160246">
    <property type="entry name" value="EspE N-terminal domain-like"/>
    <property type="match status" value="1"/>
</dbReference>
<dbReference type="EMBL" id="AP023213">
    <property type="protein sequence ID" value="BCG49063.1"/>
    <property type="molecule type" value="Genomic_DNA"/>
</dbReference>
<gene>
    <name evidence="2" type="ORF">GEOBRER4_n3962</name>
</gene>
<organism evidence="2 3">
    <name type="scientific">Citrifermentans bremense</name>
    <dbReference type="NCBI Taxonomy" id="60035"/>
    <lineage>
        <taxon>Bacteria</taxon>
        <taxon>Pseudomonadati</taxon>
        <taxon>Thermodesulfobacteriota</taxon>
        <taxon>Desulfuromonadia</taxon>
        <taxon>Geobacterales</taxon>
        <taxon>Geobacteraceae</taxon>
        <taxon>Citrifermentans</taxon>
    </lineage>
</organism>
<dbReference type="InterPro" id="IPR037257">
    <property type="entry name" value="T2SS_E_N_sf"/>
</dbReference>
<feature type="domain" description="Type II secretion system protein GspE N-terminal" evidence="1">
    <location>
        <begin position="58"/>
        <end position="143"/>
    </location>
</feature>
<accession>A0A6S6M5U2</accession>
<dbReference type="GO" id="GO:0016887">
    <property type="term" value="F:ATP hydrolysis activity"/>
    <property type="evidence" value="ECO:0007669"/>
    <property type="project" value="TreeGrafter"/>
</dbReference>